<dbReference type="Pfam" id="PF06022">
    <property type="entry name" value="Cir_Bir_Yir"/>
    <property type="match status" value="3"/>
</dbReference>
<dbReference type="InterPro" id="IPR006477">
    <property type="entry name" value="Yir_bir_cir"/>
</dbReference>
<feature type="region of interest" description="Disordered" evidence="1">
    <location>
        <begin position="250"/>
        <end position="328"/>
    </location>
</feature>
<gene>
    <name evidence="3" type="ORF">YYG_05157</name>
</gene>
<dbReference type="NCBIfam" id="TIGR01590">
    <property type="entry name" value="yir-bir-cir_Pla"/>
    <property type="match status" value="2"/>
</dbReference>
<evidence type="ECO:0000313" key="4">
    <source>
        <dbReference type="Proteomes" id="UP000030659"/>
    </source>
</evidence>
<proteinExistence type="predicted"/>
<feature type="compositionally biased region" description="Polar residues" evidence="1">
    <location>
        <begin position="438"/>
        <end position="474"/>
    </location>
</feature>
<evidence type="ECO:0000256" key="1">
    <source>
        <dbReference type="SAM" id="MobiDB-lite"/>
    </source>
</evidence>
<keyword evidence="2" id="KW-0472">Membrane</keyword>
<feature type="compositionally biased region" description="Polar residues" evidence="1">
    <location>
        <begin position="285"/>
        <end position="296"/>
    </location>
</feature>
<feature type="region of interest" description="Disordered" evidence="1">
    <location>
        <begin position="402"/>
        <end position="474"/>
    </location>
</feature>
<feature type="compositionally biased region" description="Polar residues" evidence="1">
    <location>
        <begin position="317"/>
        <end position="326"/>
    </location>
</feature>
<sequence length="1115" mass="128054">MDHKELCENFLDADNIINGGYYDTMTMEDKTKDPKFNKYCPNSKCETDMQRIGAMGAYLFMKTKGMEIYGEYYEYFMMWLSGKLFEIAKEDDNSKINDITLNSAYEKYLKNNIVNFNYLHILDKITGLKEANLEYMKQFYKLLNDVCKAIVYYNPNDDDIKKLIIYSTDGFNQYSSLYNSVSKCISYLYLLDNLKKTYYSFIDSVINENGKNPNLAMKLKTLKTSDGKDDYFAKGFNKFDFSDSKCKLETKLPPVPQPQPLTVSQEQDSPPPQKENPLPKPQEGGSDSKNGSNTPDNGKENRGGTSGGNVNPDDGSNGPTPSTSEGSFDLWSPFRGFLLNGTEIYNKTLQFIKESQERLNDAKDQISNAYDNAMNNLKSAYNTSSSYFSDIISNIYSQFNQFGTPPKSGNSGNSMPQNNDQSQKNGGSSLPPPKDPSQHSQLPPSPNSTQQKHLSSPTQPTTHNPTSIDPSNHKANTKLVKLPNFNLNLKKPWNIFPTTWNGSGNCKPEIKFMNITLVCCTSEQCSLTGISVTLVLIPIILSIAYKYLSREWTKKSEKKNMKRVIKLVDGNRKTKIIISSSDRNKDLKPIINSYKEINTINDYFGEKDGGFGGTVEFACAPIQKYCDYRDNPGNFKCQNYLENASSGVIYVLNTLKEKCNLEYDKLAEYAILWLRYKLNQKHPYNYTKLNDFYTRHIEKNRYYNNKIKGDDSLTYKEIINTKKELMDIKEMTKFSYPFKILLFLYSEINKKSGNCTHSNYAKKFADEFEKLNNDSNINWNASCRKLLFTLSDDYNNLKNKCPNFQSLPEIKTPPSKLIPVLSTFSVIPVFLGIAYKSSVFNEIDRYVGVENNGNVEYVHGPVKNNCQYMNNTPGSNTCFDYYQMASSGFIYFLKTLKENYDLEYDKLAEYAILWLSYKLNQNPTYKSTNLNTFYTKNIEKNEYYNNNKIQDNGPTYKEIIDKKKDLMNMSIKEILKFYEALKTLCNMYSECNENNMDCGKFSNDANEFAKKYKELIKDSKNMENSSYSQMLSTLSDDYNNLKNIYDSNNCTDFPSIPQIKTPLTKLIPALSIFPVIPVFLGIAYKYSLFGIDKLFQRQYLRTKLKKVKKKMKINI</sequence>
<feature type="compositionally biased region" description="Polar residues" evidence="1">
    <location>
        <begin position="402"/>
        <end position="428"/>
    </location>
</feature>
<name>W7AD38_PLAVN</name>
<dbReference type="Proteomes" id="UP000030659">
    <property type="component" value="Unassembled WGS sequence"/>
</dbReference>
<evidence type="ECO:0000313" key="3">
    <source>
        <dbReference type="EMBL" id="EUD69630.1"/>
    </source>
</evidence>
<protein>
    <recommendedName>
        <fullName evidence="5">PIR protein CIR protein</fullName>
    </recommendedName>
</protein>
<organism evidence="3 4">
    <name type="scientific">Plasmodium vinckei petteri</name>
    <dbReference type="NCBI Taxonomy" id="138298"/>
    <lineage>
        <taxon>Eukaryota</taxon>
        <taxon>Sar</taxon>
        <taxon>Alveolata</taxon>
        <taxon>Apicomplexa</taxon>
        <taxon>Aconoidasida</taxon>
        <taxon>Haemosporida</taxon>
        <taxon>Plasmodiidae</taxon>
        <taxon>Plasmodium</taxon>
        <taxon>Plasmodium (Vinckeia)</taxon>
    </lineage>
</organism>
<evidence type="ECO:0008006" key="5">
    <source>
        <dbReference type="Google" id="ProtNLM"/>
    </source>
</evidence>
<evidence type="ECO:0000256" key="2">
    <source>
        <dbReference type="SAM" id="Phobius"/>
    </source>
</evidence>
<dbReference type="AlphaFoldDB" id="W7AD38"/>
<feature type="compositionally biased region" description="Pro residues" evidence="1">
    <location>
        <begin position="269"/>
        <end position="280"/>
    </location>
</feature>
<feature type="transmembrane region" description="Helical" evidence="2">
    <location>
        <begin position="1066"/>
        <end position="1087"/>
    </location>
</feature>
<keyword evidence="2" id="KW-0812">Transmembrane</keyword>
<dbReference type="EMBL" id="KI965418">
    <property type="protein sequence ID" value="EUD69630.1"/>
    <property type="molecule type" value="Genomic_DNA"/>
</dbReference>
<reference evidence="3 4" key="1">
    <citation type="submission" date="2013-02" db="EMBL/GenBank/DDBJ databases">
        <title>The Genome Sequence of Plasmodium vinckei petteri CR.</title>
        <authorList>
            <consortium name="The Broad Institute Genome Sequencing Platform"/>
            <consortium name="The Broad Institute Genome Sequencing Center for Infectious Disease"/>
            <person name="Neafsey D."/>
            <person name="Cheeseman I."/>
            <person name="Volkman S."/>
            <person name="Adams J."/>
            <person name="Walker B."/>
            <person name="Young S.K."/>
            <person name="Zeng Q."/>
            <person name="Gargeya S."/>
            <person name="Fitzgerald M."/>
            <person name="Haas B."/>
            <person name="Abouelleil A."/>
            <person name="Alvarado L."/>
            <person name="Arachchi H.M."/>
            <person name="Berlin A.M."/>
            <person name="Chapman S.B."/>
            <person name="Dewar J."/>
            <person name="Goldberg J."/>
            <person name="Griggs A."/>
            <person name="Gujja S."/>
            <person name="Hansen M."/>
            <person name="Howarth C."/>
            <person name="Imamovic A."/>
            <person name="Larimer J."/>
            <person name="McCowan C."/>
            <person name="Murphy C."/>
            <person name="Neiman D."/>
            <person name="Pearson M."/>
            <person name="Priest M."/>
            <person name="Roberts A."/>
            <person name="Saif S."/>
            <person name="Shea T."/>
            <person name="Sisk P."/>
            <person name="Sykes S."/>
            <person name="Wortman J."/>
            <person name="Nusbaum C."/>
            <person name="Birren B."/>
        </authorList>
    </citation>
    <scope>NUCLEOTIDE SEQUENCE [LARGE SCALE GENOMIC DNA]</scope>
    <source>
        <strain evidence="3 4">CR</strain>
    </source>
</reference>
<accession>W7AD38</accession>
<keyword evidence="2" id="KW-1133">Transmembrane helix</keyword>